<evidence type="ECO:0000259" key="3">
    <source>
        <dbReference type="Pfam" id="PF26078"/>
    </source>
</evidence>
<comment type="caution">
    <text evidence="5">The sequence shown here is derived from an EMBL/GenBank/DDBJ whole genome shotgun (WGS) entry which is preliminary data.</text>
</comment>
<dbReference type="Pfam" id="PF26078">
    <property type="entry name" value="Baseplate_J_M"/>
    <property type="match status" value="1"/>
</dbReference>
<evidence type="ECO:0000259" key="2">
    <source>
        <dbReference type="Pfam" id="PF04865"/>
    </source>
</evidence>
<dbReference type="InterPro" id="IPR006949">
    <property type="entry name" value="Barrel_Baseplate_J-like"/>
</dbReference>
<reference evidence="5 6" key="1">
    <citation type="submission" date="2018-04" db="EMBL/GenBank/DDBJ databases">
        <title>Genomic Encyclopedia of Type Strains, Phase IV (KMG-IV): sequencing the most valuable type-strain genomes for metagenomic binning, comparative biology and taxonomic classification.</title>
        <authorList>
            <person name="Goeker M."/>
        </authorList>
    </citation>
    <scope>NUCLEOTIDE SEQUENCE [LARGE SCALE GENOMIC DNA]</scope>
    <source>
        <strain evidence="5 6">DSM 26588</strain>
    </source>
</reference>
<evidence type="ECO:0000256" key="1">
    <source>
        <dbReference type="ARBA" id="ARBA00038087"/>
    </source>
</evidence>
<protein>
    <submittedName>
        <fullName evidence="5">Phage-related baseplate assembly protein</fullName>
    </submittedName>
</protein>
<sequence>MSNISELANCPELSFIENMTLQETEDQLRELYTKYYRELTGKDPEIGDADTVNLLIKAFCAMEYQTMQYADAKGRMEMLKTSTGDALDALAALVGLTRKEPNKATAAVRFTLSEARSDAVPIPAGTRVKTEDGKYFNTLEYAEVAPGAEYADVVVQAEEAGAGSNGILAGGIKLLVDPIPYIASVSNTTPSTGGLDAEDDDSLTRRIYLAPSVYSCAGPRDAYEYYAREWRGDVADVRITTPEPDEVNIYFVIEDAEGLRIPNSTELAEMAAHLSDETIRPLCDHVTCIAPAEVDYSIAFTYWIAESDQRSASEIQSRVAAAVTDFQTWQRKLGRDINPTELIARLREAGAKRVKLTAPADAAVQNTELPKCAGVTATYGGMEDD</sequence>
<dbReference type="OrthoDB" id="9793802at2"/>
<dbReference type="AlphaFoldDB" id="A0A2U1CFI4"/>
<dbReference type="Proteomes" id="UP000245778">
    <property type="component" value="Unassembled WGS sequence"/>
</dbReference>
<evidence type="ECO:0000313" key="5">
    <source>
        <dbReference type="EMBL" id="PVY59655.1"/>
    </source>
</evidence>
<comment type="similarity">
    <text evidence="1">Belongs to the Mu gp47/PBSX XkdT family.</text>
</comment>
<accession>A0A2U1CFI4</accession>
<dbReference type="PANTHER" id="PTHR37829:SF3">
    <property type="entry name" value="PROTEIN JAYE-RELATED"/>
    <property type="match status" value="1"/>
</dbReference>
<dbReference type="InterPro" id="IPR058530">
    <property type="entry name" value="Baseplate_J-like_C"/>
</dbReference>
<evidence type="ECO:0000259" key="4">
    <source>
        <dbReference type="Pfam" id="PF26079"/>
    </source>
</evidence>
<feature type="domain" description="Baseplate J-like central" evidence="3">
    <location>
        <begin position="217"/>
        <end position="289"/>
    </location>
</feature>
<dbReference type="InterPro" id="IPR014507">
    <property type="entry name" value="Baseplate_assembly_J_pred"/>
</dbReference>
<dbReference type="EMBL" id="QEKK01000001">
    <property type="protein sequence ID" value="PVY59655.1"/>
    <property type="molecule type" value="Genomic_DNA"/>
</dbReference>
<gene>
    <name evidence="5" type="ORF">C7373_101169</name>
</gene>
<feature type="domain" description="Baseplate protein J-like barrel" evidence="2">
    <location>
        <begin position="108"/>
        <end position="194"/>
    </location>
</feature>
<organism evidence="5 6">
    <name type="scientific">Intestinimonas butyriciproducens</name>
    <dbReference type="NCBI Taxonomy" id="1297617"/>
    <lineage>
        <taxon>Bacteria</taxon>
        <taxon>Bacillati</taxon>
        <taxon>Bacillota</taxon>
        <taxon>Clostridia</taxon>
        <taxon>Eubacteriales</taxon>
        <taxon>Intestinimonas</taxon>
    </lineage>
</organism>
<dbReference type="PIRSF" id="PIRSF020481">
    <property type="entry name" value="BAP"/>
    <property type="match status" value="1"/>
</dbReference>
<dbReference type="Pfam" id="PF04865">
    <property type="entry name" value="Baseplate_J"/>
    <property type="match status" value="1"/>
</dbReference>
<dbReference type="PANTHER" id="PTHR37829">
    <property type="entry name" value="PHAGE-LIKE ELEMENT PBSX PROTEIN XKDT"/>
    <property type="match status" value="1"/>
</dbReference>
<dbReference type="RefSeq" id="WP_116721417.1">
    <property type="nucleotide sequence ID" value="NZ_CP011524.1"/>
</dbReference>
<dbReference type="Pfam" id="PF26079">
    <property type="entry name" value="Baseplate_J_C"/>
    <property type="match status" value="1"/>
</dbReference>
<feature type="domain" description="Baseplate J-like C-terminal" evidence="4">
    <location>
        <begin position="311"/>
        <end position="377"/>
    </location>
</feature>
<dbReference type="GeneID" id="93228096"/>
<evidence type="ECO:0000313" key="6">
    <source>
        <dbReference type="Proteomes" id="UP000245778"/>
    </source>
</evidence>
<proteinExistence type="inferred from homology"/>
<dbReference type="InterPro" id="IPR058531">
    <property type="entry name" value="Baseplate_J_M"/>
</dbReference>
<name>A0A2U1CFI4_9FIRM</name>
<dbReference type="InterPro" id="IPR052399">
    <property type="entry name" value="Phage_Baseplate_Assmbl_Protein"/>
</dbReference>